<name>A0A381NME7_9ZZZZ</name>
<evidence type="ECO:0000313" key="1">
    <source>
        <dbReference type="EMBL" id="SUZ54703.1"/>
    </source>
</evidence>
<reference evidence="1" key="1">
    <citation type="submission" date="2018-05" db="EMBL/GenBank/DDBJ databases">
        <authorList>
            <person name="Lanie J.A."/>
            <person name="Ng W.-L."/>
            <person name="Kazmierczak K.M."/>
            <person name="Andrzejewski T.M."/>
            <person name="Davidsen T.M."/>
            <person name="Wayne K.J."/>
            <person name="Tettelin H."/>
            <person name="Glass J.I."/>
            <person name="Rusch D."/>
            <person name="Podicherti R."/>
            <person name="Tsui H.-C.T."/>
            <person name="Winkler M.E."/>
        </authorList>
    </citation>
    <scope>NUCLEOTIDE SEQUENCE</scope>
</reference>
<dbReference type="EMBL" id="UINC01000403">
    <property type="protein sequence ID" value="SUZ54703.1"/>
    <property type="molecule type" value="Genomic_DNA"/>
</dbReference>
<accession>A0A381NME7</accession>
<organism evidence="1">
    <name type="scientific">marine metagenome</name>
    <dbReference type="NCBI Taxonomy" id="408172"/>
    <lineage>
        <taxon>unclassified sequences</taxon>
        <taxon>metagenomes</taxon>
        <taxon>ecological metagenomes</taxon>
    </lineage>
</organism>
<dbReference type="AlphaFoldDB" id="A0A381NME7"/>
<sequence length="60" mass="7019">MYTETTIRYRIVAREVLVDNLTQEDALTIIATYEDQGRTGLVMEEYNPYAKRLGRDPDLH</sequence>
<gene>
    <name evidence="1" type="ORF">METZ01_LOCUS7557</name>
</gene>
<proteinExistence type="predicted"/>
<protein>
    <submittedName>
        <fullName evidence="1">Uncharacterized protein</fullName>
    </submittedName>
</protein>